<dbReference type="GO" id="GO:0008237">
    <property type="term" value="F:metallopeptidase activity"/>
    <property type="evidence" value="ECO:0007669"/>
    <property type="project" value="UniProtKB-KW"/>
</dbReference>
<dbReference type="SUPFAM" id="SSF159501">
    <property type="entry name" value="EreA/ChaN-like"/>
    <property type="match status" value="1"/>
</dbReference>
<evidence type="ECO:0000259" key="2">
    <source>
        <dbReference type="Pfam" id="PF02517"/>
    </source>
</evidence>
<dbReference type="EMBL" id="JAFMYU010000003">
    <property type="protein sequence ID" value="MBO0930318.1"/>
    <property type="molecule type" value="Genomic_DNA"/>
</dbReference>
<feature type="transmembrane region" description="Helical" evidence="1">
    <location>
        <begin position="46"/>
        <end position="65"/>
    </location>
</feature>
<accession>A0A939G5T8</accession>
<comment type="caution">
    <text evidence="3">The sequence shown here is derived from an EMBL/GenBank/DDBJ whole genome shotgun (WGS) entry which is preliminary data.</text>
</comment>
<keyword evidence="1" id="KW-0812">Transmembrane</keyword>
<keyword evidence="4" id="KW-1185">Reference proteome</keyword>
<feature type="transmembrane region" description="Helical" evidence="1">
    <location>
        <begin position="175"/>
        <end position="195"/>
    </location>
</feature>
<keyword evidence="3" id="KW-0645">Protease</keyword>
<dbReference type="Proteomes" id="UP000664795">
    <property type="component" value="Unassembled WGS sequence"/>
</dbReference>
<feature type="transmembrane region" description="Helical" evidence="1">
    <location>
        <begin position="86"/>
        <end position="104"/>
    </location>
</feature>
<dbReference type="RefSeq" id="WP_207334283.1">
    <property type="nucleotide sequence ID" value="NZ_JAFMYU010000003.1"/>
</dbReference>
<gene>
    <name evidence="3" type="ORF">J2I48_04890</name>
</gene>
<feature type="domain" description="CAAX prenyl protease 2/Lysostaphin resistance protein A-like" evidence="2">
    <location>
        <begin position="116"/>
        <end position="212"/>
    </location>
</feature>
<dbReference type="Gene3D" id="3.30.1870.10">
    <property type="entry name" value="EreA-like, domain 2"/>
    <property type="match status" value="1"/>
</dbReference>
<sequence>MNRLLPAATRAAFGAVNWSAVVCFYALACAISFALRNVPNPTESWLPYHTIFTFGLGPIGAALICRHFFPSVALTVSVLGTSPGRTLLFVGLPFWLGCLFGVANKRGIDPHLFGGLVMLSGVLYGIVEEAGWRGFLHNALRPLPTSWRVGITAPLWLGWHFTIMTDLKGVFEHGVFGSAPVWAIVLVFILGSWGLGNAAERTRSVLVAACLHDVMIIKLTAQPVAMSLLATGWAWMLWRWHQELLPTFWTKTKQVGLGVSLLLTGFSALAQPATPMPKQEINLQQGVPDFPLFDKAFYDNQLFLLGEVHGYQKPQQVDLALLKHLNQRVGVRYYIAEVDPTKAYYLNQYLQTGNDSTLRLVFRSWVANQAQWGNRDFYRKIQAIRAYNQTLRQAKRIRFVGIDAVQDRALVAQQLLELTANNGPARNLPLRDSIVAVLTAYPKRPDSLAAPFAEQWMANLVTYPPDYKVVGTENIAELQATLTGLVYRKTIKSREKTIFANFREAIGRLKLGNEKLYGFWGFYHVLQGVPKGSGKPFATLVNESALPMHGKVVSLVCRYVDSYSMLPTQYLPPFWQDKGKAFTRIDKFNDNGEMMKVSGIDSLIAQSRPNTTTLFKLTDTEAGRQPPHVTYSPFMPKEQQLNFNPASPTTDYFQYIVLIRNSDMTEPMEIKN</sequence>
<dbReference type="GO" id="GO:0080120">
    <property type="term" value="P:CAAX-box protein maturation"/>
    <property type="evidence" value="ECO:0007669"/>
    <property type="project" value="UniProtKB-ARBA"/>
</dbReference>
<keyword evidence="3" id="KW-0378">Hydrolase</keyword>
<proteinExistence type="predicted"/>
<feature type="transmembrane region" description="Helical" evidence="1">
    <location>
        <begin position="110"/>
        <end position="127"/>
    </location>
</feature>
<organism evidence="3 4">
    <name type="scientific">Fibrella aquatilis</name>
    <dbReference type="NCBI Taxonomy" id="2817059"/>
    <lineage>
        <taxon>Bacteria</taxon>
        <taxon>Pseudomonadati</taxon>
        <taxon>Bacteroidota</taxon>
        <taxon>Cytophagia</taxon>
        <taxon>Cytophagales</taxon>
        <taxon>Spirosomataceae</taxon>
        <taxon>Fibrella</taxon>
    </lineage>
</organism>
<dbReference type="InterPro" id="IPR003675">
    <property type="entry name" value="Rce1/LyrA-like_dom"/>
</dbReference>
<dbReference type="GO" id="GO:0004175">
    <property type="term" value="F:endopeptidase activity"/>
    <property type="evidence" value="ECO:0007669"/>
    <property type="project" value="UniProtKB-ARBA"/>
</dbReference>
<evidence type="ECO:0000313" key="4">
    <source>
        <dbReference type="Proteomes" id="UP000664795"/>
    </source>
</evidence>
<keyword evidence="1" id="KW-0472">Membrane</keyword>
<evidence type="ECO:0000313" key="3">
    <source>
        <dbReference type="EMBL" id="MBO0930318.1"/>
    </source>
</evidence>
<protein>
    <submittedName>
        <fullName evidence="3">CPBP family intramembrane metalloprotease</fullName>
    </submittedName>
</protein>
<keyword evidence="3" id="KW-0482">Metalloprotease</keyword>
<name>A0A939G5T8_9BACT</name>
<feature type="transmembrane region" description="Helical" evidence="1">
    <location>
        <begin position="216"/>
        <end position="235"/>
    </location>
</feature>
<feature type="transmembrane region" description="Helical" evidence="1">
    <location>
        <begin position="147"/>
        <end position="163"/>
    </location>
</feature>
<keyword evidence="1" id="KW-1133">Transmembrane helix</keyword>
<feature type="transmembrane region" description="Helical" evidence="1">
    <location>
        <begin position="12"/>
        <end position="34"/>
    </location>
</feature>
<reference evidence="3 4" key="1">
    <citation type="submission" date="2021-03" db="EMBL/GenBank/DDBJ databases">
        <title>Fibrella sp. HMF5036 genome sequencing and assembly.</title>
        <authorList>
            <person name="Kang H."/>
            <person name="Kim H."/>
            <person name="Bae S."/>
            <person name="Joh K."/>
        </authorList>
    </citation>
    <scope>NUCLEOTIDE SEQUENCE [LARGE SCALE GENOMIC DNA]</scope>
    <source>
        <strain evidence="3 4">HMF5036</strain>
    </source>
</reference>
<dbReference type="AlphaFoldDB" id="A0A939G5T8"/>
<evidence type="ECO:0000256" key="1">
    <source>
        <dbReference type="SAM" id="Phobius"/>
    </source>
</evidence>
<dbReference type="Pfam" id="PF02517">
    <property type="entry name" value="Rce1-like"/>
    <property type="match status" value="1"/>
</dbReference>